<evidence type="ECO:0008006" key="4">
    <source>
        <dbReference type="Google" id="ProtNLM"/>
    </source>
</evidence>
<keyword evidence="1" id="KW-0732">Signal</keyword>
<dbReference type="EMBL" id="JAGTJJ010000005">
    <property type="protein sequence ID" value="MDC3981670.1"/>
    <property type="molecule type" value="Genomic_DNA"/>
</dbReference>
<protein>
    <recommendedName>
        <fullName evidence="4">Lipoprotein</fullName>
    </recommendedName>
</protein>
<dbReference type="Proteomes" id="UP001151081">
    <property type="component" value="Unassembled WGS sequence"/>
</dbReference>
<evidence type="ECO:0000313" key="3">
    <source>
        <dbReference type="Proteomes" id="UP001151081"/>
    </source>
</evidence>
<keyword evidence="3" id="KW-1185">Reference proteome</keyword>
<sequence>MTRALAVTLLSCFLGFVTGCGDTADPEPDEGNPFEGTYKVTSHTKDEMGCTGPGTEVTGGDTFFRLTEENLFGTAVLAYRTCTDATTCEESTNLFASFINMGNGWVRHIETASGTSETCALSLTEGPLVETETGLRLESRTHSADVMLNMGEECDTDLVEPRRDELTCTAIEILVADKL</sequence>
<proteinExistence type="predicted"/>
<organism evidence="2 3">
    <name type="scientific">Polyangium jinanense</name>
    <dbReference type="NCBI Taxonomy" id="2829994"/>
    <lineage>
        <taxon>Bacteria</taxon>
        <taxon>Pseudomonadati</taxon>
        <taxon>Myxococcota</taxon>
        <taxon>Polyangia</taxon>
        <taxon>Polyangiales</taxon>
        <taxon>Polyangiaceae</taxon>
        <taxon>Polyangium</taxon>
    </lineage>
</organism>
<reference evidence="2 3" key="1">
    <citation type="submission" date="2021-04" db="EMBL/GenBank/DDBJ databases">
        <title>Genome analysis of Polyangium sp.</title>
        <authorList>
            <person name="Li Y."/>
            <person name="Wang J."/>
        </authorList>
    </citation>
    <scope>NUCLEOTIDE SEQUENCE [LARGE SCALE GENOMIC DNA]</scope>
    <source>
        <strain evidence="2 3">SDU14</strain>
    </source>
</reference>
<feature type="signal peptide" evidence="1">
    <location>
        <begin position="1"/>
        <end position="19"/>
    </location>
</feature>
<feature type="chain" id="PRO_5040850782" description="Lipoprotein" evidence="1">
    <location>
        <begin position="20"/>
        <end position="179"/>
    </location>
</feature>
<comment type="caution">
    <text evidence="2">The sequence shown here is derived from an EMBL/GenBank/DDBJ whole genome shotgun (WGS) entry which is preliminary data.</text>
</comment>
<accession>A0A9X3X2N5</accession>
<gene>
    <name evidence="2" type="ORF">KEG57_14240</name>
</gene>
<dbReference type="PROSITE" id="PS51257">
    <property type="entry name" value="PROKAR_LIPOPROTEIN"/>
    <property type="match status" value="1"/>
</dbReference>
<evidence type="ECO:0000256" key="1">
    <source>
        <dbReference type="SAM" id="SignalP"/>
    </source>
</evidence>
<dbReference type="AlphaFoldDB" id="A0A9X3X2N5"/>
<name>A0A9X3X2N5_9BACT</name>
<evidence type="ECO:0000313" key="2">
    <source>
        <dbReference type="EMBL" id="MDC3981670.1"/>
    </source>
</evidence>
<dbReference type="RefSeq" id="WP_272458546.1">
    <property type="nucleotide sequence ID" value="NZ_JAGTJJ010000005.1"/>
</dbReference>